<evidence type="ECO:0000313" key="2">
    <source>
        <dbReference type="Proteomes" id="UP000236732"/>
    </source>
</evidence>
<keyword evidence="2" id="KW-1185">Reference proteome</keyword>
<organism evidence="1 2">
    <name type="scientific">Nonomuraea solani</name>
    <dbReference type="NCBI Taxonomy" id="1144553"/>
    <lineage>
        <taxon>Bacteria</taxon>
        <taxon>Bacillati</taxon>
        <taxon>Actinomycetota</taxon>
        <taxon>Actinomycetes</taxon>
        <taxon>Streptosporangiales</taxon>
        <taxon>Streptosporangiaceae</taxon>
        <taxon>Nonomuraea</taxon>
    </lineage>
</organism>
<name>A0A1H5YBQ4_9ACTN</name>
<dbReference type="AlphaFoldDB" id="A0A1H5YBQ4"/>
<dbReference type="RefSeq" id="WP_146103575.1">
    <property type="nucleotide sequence ID" value="NZ_FNVT01000002.1"/>
</dbReference>
<protein>
    <submittedName>
        <fullName evidence="1">Uncharacterized protein</fullName>
    </submittedName>
</protein>
<reference evidence="1 2" key="1">
    <citation type="submission" date="2016-10" db="EMBL/GenBank/DDBJ databases">
        <authorList>
            <person name="de Groot N.N."/>
        </authorList>
    </citation>
    <scope>NUCLEOTIDE SEQUENCE [LARGE SCALE GENOMIC DNA]</scope>
    <source>
        <strain evidence="1 2">CGMCC 4.7037</strain>
    </source>
</reference>
<dbReference type="Proteomes" id="UP000236732">
    <property type="component" value="Unassembled WGS sequence"/>
</dbReference>
<sequence length="82" mass="9054">MSDHVVFEVEAIDRMLLHLYQPRLQYAPGVSIFLVVHCGNKYASSVPTSITTSRLMIWTWCGDFARGEAALLGCGNAPPTSR</sequence>
<dbReference type="EMBL" id="FNVT01000002">
    <property type="protein sequence ID" value="SEG21529.1"/>
    <property type="molecule type" value="Genomic_DNA"/>
</dbReference>
<proteinExistence type="predicted"/>
<accession>A0A1H5YBQ4</accession>
<gene>
    <name evidence="1" type="ORF">SAMN05444920_102224</name>
</gene>
<dbReference type="OrthoDB" id="5415775at2"/>
<evidence type="ECO:0000313" key="1">
    <source>
        <dbReference type="EMBL" id="SEG21529.1"/>
    </source>
</evidence>